<organism evidence="2">
    <name type="scientific">uncultured Sulfurovum sp</name>
    <dbReference type="NCBI Taxonomy" id="269237"/>
    <lineage>
        <taxon>Bacteria</taxon>
        <taxon>Pseudomonadati</taxon>
        <taxon>Campylobacterota</taxon>
        <taxon>Epsilonproteobacteria</taxon>
        <taxon>Campylobacterales</taxon>
        <taxon>Sulfurovaceae</taxon>
        <taxon>Sulfurovum</taxon>
        <taxon>environmental samples</taxon>
    </lineage>
</organism>
<dbReference type="AlphaFoldDB" id="A0A6S6SIK8"/>
<dbReference type="InterPro" id="IPR027417">
    <property type="entry name" value="P-loop_NTPase"/>
</dbReference>
<evidence type="ECO:0000259" key="1">
    <source>
        <dbReference type="Pfam" id="PF13614"/>
    </source>
</evidence>
<evidence type="ECO:0000313" key="2">
    <source>
        <dbReference type="EMBL" id="CAA6807186.1"/>
    </source>
</evidence>
<dbReference type="CDD" id="cd02042">
    <property type="entry name" value="ParAB_family"/>
    <property type="match status" value="1"/>
</dbReference>
<reference evidence="2" key="1">
    <citation type="submission" date="2020-01" db="EMBL/GenBank/DDBJ databases">
        <authorList>
            <person name="Meier V. D."/>
            <person name="Meier V D."/>
        </authorList>
    </citation>
    <scope>NUCLEOTIDE SEQUENCE</scope>
    <source>
        <strain evidence="2">HLG_WM_MAG_01</strain>
    </source>
</reference>
<dbReference type="PANTHER" id="PTHR13696">
    <property type="entry name" value="P-LOOP CONTAINING NUCLEOSIDE TRIPHOSPHATE HYDROLASE"/>
    <property type="match status" value="1"/>
</dbReference>
<feature type="domain" description="AAA" evidence="1">
    <location>
        <begin position="2"/>
        <end position="180"/>
    </location>
</feature>
<protein>
    <submittedName>
        <fullName evidence="2">Chromosome (Plasmid) partitioning protein ParA / Sporulation initiation inhibitor protein Soj</fullName>
    </submittedName>
</protein>
<dbReference type="InterPro" id="IPR050678">
    <property type="entry name" value="DNA_Partitioning_ATPase"/>
</dbReference>
<dbReference type="PANTHER" id="PTHR13696:SF99">
    <property type="entry name" value="COBYRINIC ACID AC-DIAMIDE SYNTHASE"/>
    <property type="match status" value="1"/>
</dbReference>
<dbReference type="SUPFAM" id="SSF52540">
    <property type="entry name" value="P-loop containing nucleoside triphosphate hydrolases"/>
    <property type="match status" value="1"/>
</dbReference>
<proteinExistence type="predicted"/>
<name>A0A6S6SIK8_9BACT</name>
<dbReference type="InterPro" id="IPR025669">
    <property type="entry name" value="AAA_dom"/>
</dbReference>
<gene>
    <name evidence="2" type="ORF">HELGO_WM3270</name>
</gene>
<dbReference type="EMBL" id="CACVAS010000047">
    <property type="protein sequence ID" value="CAA6807186.1"/>
    <property type="molecule type" value="Genomic_DNA"/>
</dbReference>
<accession>A0A6S6SIK8</accession>
<dbReference type="Pfam" id="PF13614">
    <property type="entry name" value="AAA_31"/>
    <property type="match status" value="1"/>
</dbReference>
<dbReference type="Gene3D" id="3.40.50.300">
    <property type="entry name" value="P-loop containing nucleotide triphosphate hydrolases"/>
    <property type="match status" value="1"/>
</dbReference>
<sequence length="278" mass="31200">MSKIITVLNRKGGVSKTTTSRNIASIYVSQGKKVLLIDFDAQASLTKNFGLLDKDFEGASEHNICNIFTDKPIKPIDIGKEGEIYHILPSNKELERLGLDSIIGKDTKLKNFIEDMQLLDFYDVIIIDNNPAFNTQAINSILASDIIMVPVEPAKMDVEGLHGFLESTEETLKAFRHKIEKIIIIPSKYEENTRVAKDYLGILNEYTETFIKEKCPILSQASFVITKPVPKTVIFKSADGYNKSTYDYMHENKSQISISSDKVKTLIDDLEKIAAVAM</sequence>